<protein>
    <submittedName>
        <fullName evidence="1">Uncharacterized protein</fullName>
    </submittedName>
</protein>
<reference evidence="1 2" key="1">
    <citation type="journal article" date="2019" name="Sci. Rep.">
        <title>Orb-weaving spider Araneus ventricosus genome elucidates the spidroin gene catalogue.</title>
        <authorList>
            <person name="Kono N."/>
            <person name="Nakamura H."/>
            <person name="Ohtoshi R."/>
            <person name="Moran D.A.P."/>
            <person name="Shinohara A."/>
            <person name="Yoshida Y."/>
            <person name="Fujiwara M."/>
            <person name="Mori M."/>
            <person name="Tomita M."/>
            <person name="Arakawa K."/>
        </authorList>
    </citation>
    <scope>NUCLEOTIDE SEQUENCE [LARGE SCALE GENOMIC DNA]</scope>
</reference>
<comment type="caution">
    <text evidence="1">The sequence shown here is derived from an EMBL/GenBank/DDBJ whole genome shotgun (WGS) entry which is preliminary data.</text>
</comment>
<organism evidence="1 2">
    <name type="scientific">Araneus ventricosus</name>
    <name type="common">Orbweaver spider</name>
    <name type="synonym">Epeira ventricosa</name>
    <dbReference type="NCBI Taxonomy" id="182803"/>
    <lineage>
        <taxon>Eukaryota</taxon>
        <taxon>Metazoa</taxon>
        <taxon>Ecdysozoa</taxon>
        <taxon>Arthropoda</taxon>
        <taxon>Chelicerata</taxon>
        <taxon>Arachnida</taxon>
        <taxon>Araneae</taxon>
        <taxon>Araneomorphae</taxon>
        <taxon>Entelegynae</taxon>
        <taxon>Araneoidea</taxon>
        <taxon>Araneidae</taxon>
        <taxon>Araneus</taxon>
    </lineage>
</organism>
<dbReference type="Proteomes" id="UP000499080">
    <property type="component" value="Unassembled WGS sequence"/>
</dbReference>
<name>A0A4Y2UTS1_ARAVE</name>
<accession>A0A4Y2UTS1</accession>
<evidence type="ECO:0000313" key="2">
    <source>
        <dbReference type="Proteomes" id="UP000499080"/>
    </source>
</evidence>
<dbReference type="AlphaFoldDB" id="A0A4Y2UTS1"/>
<sequence length="114" mass="13590">MVRRLALKGENPDSVDKLRTLRSALNYYVQKENNRYLRLTETNPISDPKKFWLCFTNENINSPKSLYYNKVRFECDGDIANAFADFLKSVFKPDKDYDKNDDFKNNYVGRQRYL</sequence>
<gene>
    <name evidence="1" type="ORF">AVEN_8806_1</name>
</gene>
<proteinExistence type="predicted"/>
<keyword evidence="2" id="KW-1185">Reference proteome</keyword>
<evidence type="ECO:0000313" key="1">
    <source>
        <dbReference type="EMBL" id="GBO15592.1"/>
    </source>
</evidence>
<dbReference type="EMBL" id="BGPR01039606">
    <property type="protein sequence ID" value="GBO15592.1"/>
    <property type="molecule type" value="Genomic_DNA"/>
</dbReference>